<gene>
    <name evidence="2" type="ORF">AVDCRST_MAG22-2314</name>
</gene>
<sequence>MPADGETSPPHPEPPDPPLSTTPGHARLSHRPSLFLITEYHLTLAAGSGGAMTKRGERGVG</sequence>
<proteinExistence type="predicted"/>
<accession>A0A6J4PJT7</accession>
<organism evidence="2">
    <name type="scientific">uncultured Rubrobacteraceae bacterium</name>
    <dbReference type="NCBI Taxonomy" id="349277"/>
    <lineage>
        <taxon>Bacteria</taxon>
        <taxon>Bacillati</taxon>
        <taxon>Actinomycetota</taxon>
        <taxon>Rubrobacteria</taxon>
        <taxon>Rubrobacterales</taxon>
        <taxon>Rubrobacteraceae</taxon>
        <taxon>environmental samples</taxon>
    </lineage>
</organism>
<dbReference type="EMBL" id="CADCUV010000100">
    <property type="protein sequence ID" value="CAA9417439.1"/>
    <property type="molecule type" value="Genomic_DNA"/>
</dbReference>
<name>A0A6J4PJT7_9ACTN</name>
<evidence type="ECO:0000256" key="1">
    <source>
        <dbReference type="SAM" id="MobiDB-lite"/>
    </source>
</evidence>
<reference evidence="2" key="1">
    <citation type="submission" date="2020-02" db="EMBL/GenBank/DDBJ databases">
        <authorList>
            <person name="Meier V. D."/>
        </authorList>
    </citation>
    <scope>NUCLEOTIDE SEQUENCE</scope>
    <source>
        <strain evidence="2">AVDCRST_MAG22</strain>
    </source>
</reference>
<feature type="region of interest" description="Disordered" evidence="1">
    <location>
        <begin position="1"/>
        <end position="30"/>
    </location>
</feature>
<protein>
    <submittedName>
        <fullName evidence="2">Uncharacterized protein</fullName>
    </submittedName>
</protein>
<evidence type="ECO:0000313" key="2">
    <source>
        <dbReference type="EMBL" id="CAA9417439.1"/>
    </source>
</evidence>
<dbReference type="AlphaFoldDB" id="A0A6J4PJT7"/>
<feature type="compositionally biased region" description="Pro residues" evidence="1">
    <location>
        <begin position="9"/>
        <end position="20"/>
    </location>
</feature>